<comment type="similarity">
    <text evidence="7">Belongs to the class I-like SAM-binding methyltransferase superfamily. rRNA adenine N(6)-methyltransferase family.</text>
</comment>
<dbReference type="EMBL" id="MU005783">
    <property type="protein sequence ID" value="KAF2704256.1"/>
    <property type="molecule type" value="Genomic_DNA"/>
</dbReference>
<dbReference type="SUPFAM" id="SSF53335">
    <property type="entry name" value="S-adenosyl-L-methionine-dependent methyltransferases"/>
    <property type="match status" value="1"/>
</dbReference>
<dbReference type="InterPro" id="IPR001737">
    <property type="entry name" value="KsgA/Erm"/>
</dbReference>
<keyword evidence="2 7" id="KW-0489">Methyltransferase</keyword>
<comment type="subcellular location">
    <subcellularLocation>
        <location evidence="1">Mitochondrion</location>
    </subcellularLocation>
</comment>
<name>A0A6G1JUG8_9PLEO</name>
<dbReference type="GO" id="GO:0003723">
    <property type="term" value="F:RNA binding"/>
    <property type="evidence" value="ECO:0007669"/>
    <property type="project" value="UniProtKB-KW"/>
</dbReference>
<dbReference type="InterPro" id="IPR023165">
    <property type="entry name" value="rRNA_Ade_diMease-like_C"/>
</dbReference>
<protein>
    <recommendedName>
        <fullName evidence="7">rRNA adenine N(6)-methyltransferase</fullName>
        <ecNumber evidence="7">2.1.1.-</ecNumber>
    </recommendedName>
</protein>
<evidence type="ECO:0000256" key="8">
    <source>
        <dbReference type="SAM" id="MobiDB-lite"/>
    </source>
</evidence>
<dbReference type="AlphaFoldDB" id="A0A6G1JUG8"/>
<evidence type="ECO:0000256" key="1">
    <source>
        <dbReference type="ARBA" id="ARBA00004173"/>
    </source>
</evidence>
<keyword evidence="5" id="KW-0694">RNA-binding</keyword>
<dbReference type="GO" id="GO:0006364">
    <property type="term" value="P:rRNA processing"/>
    <property type="evidence" value="ECO:0007669"/>
    <property type="project" value="UniProtKB-KW"/>
</dbReference>
<evidence type="ECO:0000256" key="5">
    <source>
        <dbReference type="ARBA" id="ARBA00022884"/>
    </source>
</evidence>
<evidence type="ECO:0000256" key="2">
    <source>
        <dbReference type="ARBA" id="ARBA00022603"/>
    </source>
</evidence>
<dbReference type="EC" id="2.1.1.-" evidence="7"/>
<keyword evidence="10" id="KW-1185">Reference proteome</keyword>
<keyword evidence="7" id="KW-0698">rRNA processing</keyword>
<evidence type="ECO:0000256" key="7">
    <source>
        <dbReference type="RuleBase" id="RU362106"/>
    </source>
</evidence>
<evidence type="ECO:0000313" key="10">
    <source>
        <dbReference type="Proteomes" id="UP000799428"/>
    </source>
</evidence>
<dbReference type="PANTHER" id="PTHR11727:SF17">
    <property type="entry name" value="DIMETHYLADENOSINE TRANSFERASE 1, MITOCHONDRIAL"/>
    <property type="match status" value="1"/>
</dbReference>
<dbReference type="GO" id="GO:0006391">
    <property type="term" value="P:transcription initiation at mitochondrial promoter"/>
    <property type="evidence" value="ECO:0007669"/>
    <property type="project" value="TreeGrafter"/>
</dbReference>
<gene>
    <name evidence="9" type="ORF">K504DRAFT_390585</name>
</gene>
<dbReference type="Gene3D" id="3.40.50.150">
    <property type="entry name" value="Vaccinia Virus protein VP39"/>
    <property type="match status" value="1"/>
</dbReference>
<keyword evidence="3 7" id="KW-0808">Transferase</keyword>
<keyword evidence="4 7" id="KW-0949">S-adenosyl-L-methionine</keyword>
<dbReference type="GO" id="GO:0008168">
    <property type="term" value="F:methyltransferase activity"/>
    <property type="evidence" value="ECO:0007669"/>
    <property type="project" value="UniProtKB-KW"/>
</dbReference>
<dbReference type="GO" id="GO:0034245">
    <property type="term" value="C:mitochondrial DNA-directed RNA polymerase complex"/>
    <property type="evidence" value="ECO:0007669"/>
    <property type="project" value="TreeGrafter"/>
</dbReference>
<evidence type="ECO:0000256" key="6">
    <source>
        <dbReference type="ARBA" id="ARBA00024915"/>
    </source>
</evidence>
<feature type="region of interest" description="Disordered" evidence="8">
    <location>
        <begin position="343"/>
        <end position="369"/>
    </location>
</feature>
<dbReference type="Proteomes" id="UP000799428">
    <property type="component" value="Unassembled WGS sequence"/>
</dbReference>
<evidence type="ECO:0000313" key="9">
    <source>
        <dbReference type="EMBL" id="KAF2704256.1"/>
    </source>
</evidence>
<dbReference type="PANTHER" id="PTHR11727">
    <property type="entry name" value="DIMETHYLADENOSINE TRANSFERASE"/>
    <property type="match status" value="1"/>
</dbReference>
<reference evidence="9" key="1">
    <citation type="journal article" date="2020" name="Stud. Mycol.">
        <title>101 Dothideomycetes genomes: a test case for predicting lifestyles and emergence of pathogens.</title>
        <authorList>
            <person name="Haridas S."/>
            <person name="Albert R."/>
            <person name="Binder M."/>
            <person name="Bloem J."/>
            <person name="Labutti K."/>
            <person name="Salamov A."/>
            <person name="Andreopoulos B."/>
            <person name="Baker S."/>
            <person name="Barry K."/>
            <person name="Bills G."/>
            <person name="Bluhm B."/>
            <person name="Cannon C."/>
            <person name="Castanera R."/>
            <person name="Culley D."/>
            <person name="Daum C."/>
            <person name="Ezra D."/>
            <person name="Gonzalez J."/>
            <person name="Henrissat B."/>
            <person name="Kuo A."/>
            <person name="Liang C."/>
            <person name="Lipzen A."/>
            <person name="Lutzoni F."/>
            <person name="Magnuson J."/>
            <person name="Mondo S."/>
            <person name="Nolan M."/>
            <person name="Ohm R."/>
            <person name="Pangilinan J."/>
            <person name="Park H.-J."/>
            <person name="Ramirez L."/>
            <person name="Alfaro M."/>
            <person name="Sun H."/>
            <person name="Tritt A."/>
            <person name="Yoshinaga Y."/>
            <person name="Zwiers L.-H."/>
            <person name="Turgeon B."/>
            <person name="Goodwin S."/>
            <person name="Spatafora J."/>
            <person name="Crous P."/>
            <person name="Grigoriev I."/>
        </authorList>
    </citation>
    <scope>NUCLEOTIDE SEQUENCE</scope>
    <source>
        <strain evidence="9">CBS 279.74</strain>
    </source>
</reference>
<dbReference type="InterPro" id="IPR029063">
    <property type="entry name" value="SAM-dependent_MTases_sf"/>
</dbReference>
<sequence>MRWSIDLLATSPKYPLSQRLQDGHSRAVADKREKKLIGRTTPIRTQLVSPGLCDDSVALLGPSLEKHKGCDILDLNPGAGLWSQKLHEFLQPRSHVLIEPRSDLYGEYLQPLVDKPGSTFKLLTENPCEGETYRRLMESGLFPHQTRVSPGEVGARQQNNTLLVTGSLMWEPKLPGHGSDNMARQMLRQYTAAHWDCSMFHVFGPVRMILWVMQEDIKSFLPISSRRYRKDTVFIDKVSNISQVVIPEPEPRVSVSTSDGREPRYTLQSLARAMKSARENGQELPAHRRADIHDFAEDLEKMTNGTGIISIAQCNEYLGKQVRQGKSAVGLLKDSIVKSYVNEKLRDEHEDNESNEENPHPTSEESTQINRNINRNAAQRNRNHKLAADKDEIVDLAESIFDLECDILRMEPESPEKATALEVLKTYNDKYEAAVKKYYPNMRGQIFSDIDDRLGLRSPVPRMRWDNRLYEPLVVQMDEVWPKARVSLIDIEPRSPSEGQDAEYWEYFQDFVHALLWRVDSSLPEALQRVQPGAVQLIDQIPILRDPSKGGRLDLNHLRVRMLTLEMLDELYSAYRDWPFKDSDADHPHHFRMLMGGDTSVRSS</sequence>
<dbReference type="Gene3D" id="1.10.8.100">
    <property type="entry name" value="Ribosomal RNA adenine dimethylase-like, domain 2"/>
    <property type="match status" value="1"/>
</dbReference>
<evidence type="ECO:0000256" key="3">
    <source>
        <dbReference type="ARBA" id="ARBA00022679"/>
    </source>
</evidence>
<organism evidence="9 10">
    <name type="scientific">Pleomassaria siparia CBS 279.74</name>
    <dbReference type="NCBI Taxonomy" id="1314801"/>
    <lineage>
        <taxon>Eukaryota</taxon>
        <taxon>Fungi</taxon>
        <taxon>Dikarya</taxon>
        <taxon>Ascomycota</taxon>
        <taxon>Pezizomycotina</taxon>
        <taxon>Dothideomycetes</taxon>
        <taxon>Pleosporomycetidae</taxon>
        <taxon>Pleosporales</taxon>
        <taxon>Pleomassariaceae</taxon>
        <taxon>Pleomassaria</taxon>
    </lineage>
</organism>
<dbReference type="Pfam" id="PF00398">
    <property type="entry name" value="RrnaAD"/>
    <property type="match status" value="1"/>
</dbReference>
<dbReference type="OrthoDB" id="16079at2759"/>
<proteinExistence type="inferred from homology"/>
<dbReference type="GO" id="GO:0005759">
    <property type="term" value="C:mitochondrial matrix"/>
    <property type="evidence" value="ECO:0007669"/>
    <property type="project" value="TreeGrafter"/>
</dbReference>
<comment type="function">
    <text evidence="6">Mitochondrial transcription factor that confers selective promoter recognition on the core subunit of the yeast mitochondrial RNA polymerase. Interacts with DNA in a non-specific manner.</text>
</comment>
<evidence type="ECO:0000256" key="4">
    <source>
        <dbReference type="ARBA" id="ARBA00022691"/>
    </source>
</evidence>
<dbReference type="GO" id="GO:0032259">
    <property type="term" value="P:methylation"/>
    <property type="evidence" value="ECO:0007669"/>
    <property type="project" value="UniProtKB-KW"/>
</dbReference>
<dbReference type="GO" id="GO:0034246">
    <property type="term" value="F:mitochondrial transcription factor activity"/>
    <property type="evidence" value="ECO:0007669"/>
    <property type="project" value="TreeGrafter"/>
</dbReference>
<accession>A0A6G1JUG8</accession>